<organism evidence="1">
    <name type="scientific">Mycobacterium xenopi 4042</name>
    <dbReference type="NCBI Taxonomy" id="1299334"/>
    <lineage>
        <taxon>Bacteria</taxon>
        <taxon>Bacillati</taxon>
        <taxon>Actinomycetota</taxon>
        <taxon>Actinomycetes</taxon>
        <taxon>Mycobacteriales</taxon>
        <taxon>Mycobacteriaceae</taxon>
        <taxon>Mycobacterium</taxon>
    </lineage>
</organism>
<reference evidence="1" key="1">
    <citation type="submission" date="2014-01" db="EMBL/GenBank/DDBJ databases">
        <authorList>
            <person name="Brown-Elliot B."/>
            <person name="Wallace R."/>
            <person name="Lenaerts A."/>
            <person name="Ordway D."/>
            <person name="DeGroote M.A."/>
            <person name="Parker T."/>
            <person name="Sizemore C."/>
            <person name="Tallon L.J."/>
            <person name="Sadzewicz L.K."/>
            <person name="Sengamalay N."/>
            <person name="Fraser C.M."/>
            <person name="Hine E."/>
            <person name="Shefchek K.A."/>
            <person name="Das S.P."/>
            <person name="Tettelin H."/>
        </authorList>
    </citation>
    <scope>NUCLEOTIDE SEQUENCE [LARGE SCALE GENOMIC DNA]</scope>
    <source>
        <strain evidence="1">4042</strain>
    </source>
</reference>
<name>X8DXY6_MYCXE</name>
<proteinExistence type="predicted"/>
<dbReference type="AlphaFoldDB" id="X8DXY6"/>
<sequence length="104" mass="11440">MYRRWPSKRALVQAALLYALPPLPEPRADRPARENLLAVFTAHCDVLAGKTAFPGLDIIGQLVHEPELRPSSPTPSWPLVFASSNRFCEPANVTAKSIPPTSPR</sequence>
<protein>
    <submittedName>
        <fullName evidence="1">Transcriptional regulator, TetR family protein</fullName>
    </submittedName>
</protein>
<dbReference type="PATRIC" id="fig|1299334.3.peg.909"/>
<accession>X8DXY6</accession>
<evidence type="ECO:0000313" key="1">
    <source>
        <dbReference type="EMBL" id="EUA73239.1"/>
    </source>
</evidence>
<dbReference type="Gene3D" id="1.10.357.10">
    <property type="entry name" value="Tetracycline Repressor, domain 2"/>
    <property type="match status" value="1"/>
</dbReference>
<comment type="caution">
    <text evidence="1">The sequence shown here is derived from an EMBL/GenBank/DDBJ whole genome shotgun (WGS) entry which is preliminary data.</text>
</comment>
<gene>
    <name evidence="1" type="ORF">I553_9395</name>
</gene>
<dbReference type="EMBL" id="JAOB01000011">
    <property type="protein sequence ID" value="EUA73239.1"/>
    <property type="molecule type" value="Genomic_DNA"/>
</dbReference>